<evidence type="ECO:0000313" key="2">
    <source>
        <dbReference type="EMBL" id="KDP20267.1"/>
    </source>
</evidence>
<dbReference type="Proteomes" id="UP000027138">
    <property type="component" value="Unassembled WGS sequence"/>
</dbReference>
<keyword evidence="3" id="KW-1185">Reference proteome</keyword>
<dbReference type="CDD" id="cd04051">
    <property type="entry name" value="C2_SRC2_like"/>
    <property type="match status" value="1"/>
</dbReference>
<name>A0A067J947_JATCU</name>
<reference evidence="2 3" key="1">
    <citation type="journal article" date="2014" name="PLoS ONE">
        <title>Global Analysis of Gene Expression Profiles in Physic Nut (Jatropha curcas L.) Seedlings Exposed to Salt Stress.</title>
        <authorList>
            <person name="Zhang L."/>
            <person name="Zhang C."/>
            <person name="Wu P."/>
            <person name="Chen Y."/>
            <person name="Li M."/>
            <person name="Jiang H."/>
            <person name="Wu G."/>
        </authorList>
    </citation>
    <scope>NUCLEOTIDE SEQUENCE [LARGE SCALE GENOMIC DNA]</scope>
    <source>
        <strain evidence="3">cv. GZQX0401</strain>
        <tissue evidence="2">Young leaves</tissue>
    </source>
</reference>
<dbReference type="Gene3D" id="2.60.40.150">
    <property type="entry name" value="C2 domain"/>
    <property type="match status" value="1"/>
</dbReference>
<dbReference type="InterPro" id="IPR035892">
    <property type="entry name" value="C2_domain_sf"/>
</dbReference>
<dbReference type="InterPro" id="IPR044750">
    <property type="entry name" value="C2_SRC2/BAP"/>
</dbReference>
<feature type="domain" description="C2" evidence="1">
    <location>
        <begin position="1"/>
        <end position="107"/>
    </location>
</feature>
<dbReference type="PANTHER" id="PTHR32246">
    <property type="entry name" value="INGRESSION PROTEIN FIC1"/>
    <property type="match status" value="1"/>
</dbReference>
<protein>
    <recommendedName>
        <fullName evidence="1">C2 domain-containing protein</fullName>
    </recommendedName>
</protein>
<dbReference type="SMART" id="SM00239">
    <property type="entry name" value="C2"/>
    <property type="match status" value="1"/>
</dbReference>
<proteinExistence type="predicted"/>
<evidence type="ECO:0000313" key="3">
    <source>
        <dbReference type="Proteomes" id="UP000027138"/>
    </source>
</evidence>
<dbReference type="SUPFAM" id="SSF49562">
    <property type="entry name" value="C2 domain (Calcium/lipid-binding domain, CaLB)"/>
    <property type="match status" value="1"/>
</dbReference>
<organism evidence="2 3">
    <name type="scientific">Jatropha curcas</name>
    <name type="common">Barbados nut</name>
    <dbReference type="NCBI Taxonomy" id="180498"/>
    <lineage>
        <taxon>Eukaryota</taxon>
        <taxon>Viridiplantae</taxon>
        <taxon>Streptophyta</taxon>
        <taxon>Embryophyta</taxon>
        <taxon>Tracheophyta</taxon>
        <taxon>Spermatophyta</taxon>
        <taxon>Magnoliopsida</taxon>
        <taxon>eudicotyledons</taxon>
        <taxon>Gunneridae</taxon>
        <taxon>Pentapetalae</taxon>
        <taxon>rosids</taxon>
        <taxon>fabids</taxon>
        <taxon>Malpighiales</taxon>
        <taxon>Euphorbiaceae</taxon>
        <taxon>Crotonoideae</taxon>
        <taxon>Jatropheae</taxon>
        <taxon>Jatropha</taxon>
    </lineage>
</organism>
<dbReference type="GO" id="GO:0006952">
    <property type="term" value="P:defense response"/>
    <property type="evidence" value="ECO:0007669"/>
    <property type="project" value="InterPro"/>
</dbReference>
<gene>
    <name evidence="2" type="ORF">JCGZ_06853</name>
</gene>
<dbReference type="EMBL" id="KK916495">
    <property type="protein sequence ID" value="KDP20267.1"/>
    <property type="molecule type" value="Genomic_DNA"/>
</dbReference>
<dbReference type="OrthoDB" id="884464at2759"/>
<dbReference type="Pfam" id="PF00168">
    <property type="entry name" value="C2"/>
    <property type="match status" value="1"/>
</dbReference>
<accession>A0A067J947</accession>
<evidence type="ECO:0000259" key="1">
    <source>
        <dbReference type="PROSITE" id="PS50004"/>
    </source>
</evidence>
<sequence length="188" mass="20601">MDSLHHNLEITVLSAENLKLAGKSVKKDTFVVIKVDPLNSQSTRADYEGGRNPSWNQKLEIGMPMHARFITLEVQCKIGSGNRVVGTANVPVSDFMSCYIPENYLNFLSYRLRDVRGEKNGIVNISLKVKSPAACATPGMRKNLPSYSWQSSPSPQMRPTWGVPAGQKNCLGHGGVVTGVPVWCVSRA</sequence>
<dbReference type="PROSITE" id="PS50004">
    <property type="entry name" value="C2"/>
    <property type="match status" value="1"/>
</dbReference>
<dbReference type="InterPro" id="IPR000008">
    <property type="entry name" value="C2_dom"/>
</dbReference>
<dbReference type="AlphaFoldDB" id="A0A067J947"/>
<dbReference type="PANTHER" id="PTHR32246:SF17">
    <property type="entry name" value="BON1-ASSOCIATED PROTEIN 2"/>
    <property type="match status" value="1"/>
</dbReference>